<dbReference type="Proteomes" id="UP001367508">
    <property type="component" value="Unassembled WGS sequence"/>
</dbReference>
<dbReference type="AlphaFoldDB" id="A0AAN9JZY7"/>
<keyword evidence="3" id="KW-1185">Reference proteome</keyword>
<evidence type="ECO:0008006" key="4">
    <source>
        <dbReference type="Google" id="ProtNLM"/>
    </source>
</evidence>
<reference evidence="2 3" key="1">
    <citation type="submission" date="2024-01" db="EMBL/GenBank/DDBJ databases">
        <title>The genomes of 5 underutilized Papilionoideae crops provide insights into root nodulation and disease resistanc.</title>
        <authorList>
            <person name="Jiang F."/>
        </authorList>
    </citation>
    <scope>NUCLEOTIDE SEQUENCE [LARGE SCALE GENOMIC DNA]</scope>
    <source>
        <strain evidence="2">LVBAO_FW01</strain>
        <tissue evidence="2">Leaves</tissue>
    </source>
</reference>
<dbReference type="EMBL" id="JAYMYQ010000010">
    <property type="protein sequence ID" value="KAK7307321.1"/>
    <property type="molecule type" value="Genomic_DNA"/>
</dbReference>
<evidence type="ECO:0000313" key="3">
    <source>
        <dbReference type="Proteomes" id="UP001367508"/>
    </source>
</evidence>
<keyword evidence="1" id="KW-0732">Signal</keyword>
<evidence type="ECO:0000313" key="2">
    <source>
        <dbReference type="EMBL" id="KAK7307321.1"/>
    </source>
</evidence>
<proteinExistence type="predicted"/>
<name>A0AAN9JZY7_CANGL</name>
<comment type="caution">
    <text evidence="2">The sequence shown here is derived from an EMBL/GenBank/DDBJ whole genome shotgun (WGS) entry which is preliminary data.</text>
</comment>
<organism evidence="2 3">
    <name type="scientific">Canavalia gladiata</name>
    <name type="common">Sword bean</name>
    <name type="synonym">Dolichos gladiatus</name>
    <dbReference type="NCBI Taxonomy" id="3824"/>
    <lineage>
        <taxon>Eukaryota</taxon>
        <taxon>Viridiplantae</taxon>
        <taxon>Streptophyta</taxon>
        <taxon>Embryophyta</taxon>
        <taxon>Tracheophyta</taxon>
        <taxon>Spermatophyta</taxon>
        <taxon>Magnoliopsida</taxon>
        <taxon>eudicotyledons</taxon>
        <taxon>Gunneridae</taxon>
        <taxon>Pentapetalae</taxon>
        <taxon>rosids</taxon>
        <taxon>fabids</taxon>
        <taxon>Fabales</taxon>
        <taxon>Fabaceae</taxon>
        <taxon>Papilionoideae</taxon>
        <taxon>50 kb inversion clade</taxon>
        <taxon>NPAAA clade</taxon>
        <taxon>indigoferoid/millettioid clade</taxon>
        <taxon>Phaseoleae</taxon>
        <taxon>Canavalia</taxon>
    </lineage>
</organism>
<accession>A0AAN9JZY7</accession>
<gene>
    <name evidence="2" type="ORF">VNO77_40266</name>
</gene>
<evidence type="ECO:0000256" key="1">
    <source>
        <dbReference type="SAM" id="SignalP"/>
    </source>
</evidence>
<feature type="chain" id="PRO_5042994040" description="Secreted protein" evidence="1">
    <location>
        <begin position="16"/>
        <end position="111"/>
    </location>
</feature>
<sequence>MSAVCLCGSIIFVFGMSVGSTKTRAKAAGRFAPLVSWLSEVRYRALPIELNQHKAVIFKNQNPKVTEAQPIYIYFISPKNTIETDRTCSRWFPPLHLIMVASPIWNNLLNP</sequence>
<protein>
    <recommendedName>
        <fullName evidence="4">Secreted protein</fullName>
    </recommendedName>
</protein>
<feature type="signal peptide" evidence="1">
    <location>
        <begin position="1"/>
        <end position="15"/>
    </location>
</feature>